<dbReference type="AlphaFoldDB" id="A0A0S1XBJ4"/>
<evidence type="ECO:0000313" key="2">
    <source>
        <dbReference type="EMBL" id="ALM75173.1"/>
    </source>
</evidence>
<dbReference type="PATRIC" id="fig|55802.8.peg.1229"/>
<dbReference type="STRING" id="55802.TBCH5v1_1249"/>
<gene>
    <name evidence="2" type="ORF">TBCH5v1_1249</name>
</gene>
<organism evidence="2 3">
    <name type="scientific">Thermococcus barophilus</name>
    <dbReference type="NCBI Taxonomy" id="55802"/>
    <lineage>
        <taxon>Archaea</taxon>
        <taxon>Methanobacteriati</taxon>
        <taxon>Methanobacteriota</taxon>
        <taxon>Thermococci</taxon>
        <taxon>Thermococcales</taxon>
        <taxon>Thermococcaceae</taxon>
        <taxon>Thermococcus</taxon>
    </lineage>
</organism>
<reference evidence="2 3" key="1">
    <citation type="journal article" date="2016" name="Genome Announc.">
        <title>Complete genome sequence of the hyperthermophilic and piezophilic archaeon Thermococcus barophilus Ch5, capable of growth at the expense of hydrogenogenesis from carbon monoxide and formate.</title>
        <authorList>
            <person name="Oger P."/>
            <person name="Sokolova T.G."/>
            <person name="Kozhevnikova D.A."/>
            <person name="Taranov E.A."/>
            <person name="Vannier P."/>
            <person name="Lee H.S."/>
            <person name="Kwon K.K."/>
            <person name="Kang S.G."/>
            <person name="Lee J.H."/>
            <person name="Bonch-Osmolovskaya E.A."/>
            <person name="Lebedinsky A.V."/>
        </authorList>
    </citation>
    <scope>NUCLEOTIDE SEQUENCE [LARGE SCALE GENOMIC DNA]</scope>
    <source>
        <strain evidence="3">Ch5</strain>
    </source>
</reference>
<dbReference type="RefSeq" id="WP_056933875.1">
    <property type="nucleotide sequence ID" value="NZ_CP013050.1"/>
</dbReference>
<proteinExistence type="predicted"/>
<evidence type="ECO:0000313" key="3">
    <source>
        <dbReference type="Proteomes" id="UP000066042"/>
    </source>
</evidence>
<protein>
    <submittedName>
        <fullName evidence="2">Uncharacterized protein</fullName>
    </submittedName>
</protein>
<dbReference type="Proteomes" id="UP000066042">
    <property type="component" value="Chromosome"/>
</dbReference>
<feature type="region of interest" description="Disordered" evidence="1">
    <location>
        <begin position="138"/>
        <end position="163"/>
    </location>
</feature>
<dbReference type="GeneID" id="26136502"/>
<feature type="compositionally biased region" description="Polar residues" evidence="1">
    <location>
        <begin position="149"/>
        <end position="163"/>
    </location>
</feature>
<evidence type="ECO:0000256" key="1">
    <source>
        <dbReference type="SAM" id="MobiDB-lite"/>
    </source>
</evidence>
<sequence>MLLTNHAKQRIIKRLSKRRKLERVYSALLDFLKNAERIEVNEKIIIFTDKRKSLVCTKLDAEFLGFNEIMKKVGDINETYECVFWGEEKFAKVTIPKKFLEHIPEGKYYFYINKEKKVLYIGDEPPLLAITLRPAKRKERIPESETNHHASTGTTYMSPNGSS</sequence>
<dbReference type="EMBL" id="CP013050">
    <property type="protein sequence ID" value="ALM75173.1"/>
    <property type="molecule type" value="Genomic_DNA"/>
</dbReference>
<accession>A0A0S1XBJ4</accession>
<name>A0A0S1XBJ4_THEBA</name>